<proteinExistence type="predicted"/>
<evidence type="ECO:0000313" key="1">
    <source>
        <dbReference type="EMBL" id="OAD72068.1"/>
    </source>
</evidence>
<dbReference type="RefSeq" id="XP_018290108.1">
    <property type="nucleotide sequence ID" value="XM_018431790.1"/>
</dbReference>
<dbReference type="VEuPathDB" id="FungiDB:PHYBLDRAFT_147048"/>
<evidence type="ECO:0000313" key="2">
    <source>
        <dbReference type="Proteomes" id="UP000077315"/>
    </source>
</evidence>
<accession>A0A162N8G0</accession>
<dbReference type="EMBL" id="KV440984">
    <property type="protein sequence ID" value="OAD72068.1"/>
    <property type="molecule type" value="Genomic_DNA"/>
</dbReference>
<sequence length="214" mass="24342">MASTSDDLGYLICVLPNFSTSIVEEIFDKNSAFEDWVKENPSHYANFIPNHTYIPIPTASDPSESNECLEEFYNATIFDKSLFFFFIFLTHFWLPNHLSKQDACSSSPLDEHHDTNHCSSSPRMNIIGLGSHARRSSDDLQNSSQFVTVLDGLITFIYFLHSSTMGYVYETYKSRGAIDCQKSTILSAIYLPPYSLMLSPIEEFWSKLKAGVER</sequence>
<dbReference type="InParanoid" id="A0A162N8G0"/>
<protein>
    <recommendedName>
        <fullName evidence="3">Tc1-like transposase DDE domain-containing protein</fullName>
    </recommendedName>
</protein>
<gene>
    <name evidence="1" type="ORF">PHYBLDRAFT_147048</name>
</gene>
<organism evidence="1 2">
    <name type="scientific">Phycomyces blakesleeanus (strain ATCC 8743b / DSM 1359 / FGSC 10004 / NBRC 33097 / NRRL 1555)</name>
    <dbReference type="NCBI Taxonomy" id="763407"/>
    <lineage>
        <taxon>Eukaryota</taxon>
        <taxon>Fungi</taxon>
        <taxon>Fungi incertae sedis</taxon>
        <taxon>Mucoromycota</taxon>
        <taxon>Mucoromycotina</taxon>
        <taxon>Mucoromycetes</taxon>
        <taxon>Mucorales</taxon>
        <taxon>Phycomycetaceae</taxon>
        <taxon>Phycomyces</taxon>
    </lineage>
</organism>
<name>A0A162N8G0_PHYB8</name>
<evidence type="ECO:0008006" key="3">
    <source>
        <dbReference type="Google" id="ProtNLM"/>
    </source>
</evidence>
<dbReference type="AlphaFoldDB" id="A0A162N8G0"/>
<dbReference type="OrthoDB" id="10392709at2759"/>
<dbReference type="Proteomes" id="UP000077315">
    <property type="component" value="Unassembled WGS sequence"/>
</dbReference>
<keyword evidence="2" id="KW-1185">Reference proteome</keyword>
<reference evidence="2" key="1">
    <citation type="submission" date="2015-06" db="EMBL/GenBank/DDBJ databases">
        <title>Expansion of signal transduction pathways in fungi by whole-genome duplication.</title>
        <authorList>
            <consortium name="DOE Joint Genome Institute"/>
            <person name="Corrochano L.M."/>
            <person name="Kuo A."/>
            <person name="Marcet-Houben M."/>
            <person name="Polaino S."/>
            <person name="Salamov A."/>
            <person name="Villalobos J.M."/>
            <person name="Alvarez M.I."/>
            <person name="Avalos J."/>
            <person name="Benito E.P."/>
            <person name="Benoit I."/>
            <person name="Burger G."/>
            <person name="Camino L.P."/>
            <person name="Canovas D."/>
            <person name="Cerda-Olmedo E."/>
            <person name="Cheng J.-F."/>
            <person name="Dominguez A."/>
            <person name="Elias M."/>
            <person name="Eslava A.P."/>
            <person name="Glaser F."/>
            <person name="Grimwood J."/>
            <person name="Gutierrez G."/>
            <person name="Heitman J."/>
            <person name="Henrissat B."/>
            <person name="Iturriaga E.A."/>
            <person name="Lang B.F."/>
            <person name="Lavin J.L."/>
            <person name="Lee S."/>
            <person name="Li W."/>
            <person name="Lindquist E."/>
            <person name="Lopez-Garcia S."/>
            <person name="Luque E.M."/>
            <person name="Marcos A.T."/>
            <person name="Martin J."/>
            <person name="McCluskey K."/>
            <person name="Medina H.R."/>
            <person name="Miralles-Duran A."/>
            <person name="Miyazaki A."/>
            <person name="Munoz-Torres E."/>
            <person name="Oguiza J.A."/>
            <person name="Ohm R."/>
            <person name="Olmedo M."/>
            <person name="Orejas M."/>
            <person name="Ortiz-Castellanos L."/>
            <person name="Pisabarro A.G."/>
            <person name="Rodriguez-Romero J."/>
            <person name="Ruiz-Herrera J."/>
            <person name="Ruiz-Vazquez R."/>
            <person name="Sanz C."/>
            <person name="Schackwitz W."/>
            <person name="Schmutz J."/>
            <person name="Shahriari M."/>
            <person name="Shelest E."/>
            <person name="Silva-Franco F."/>
            <person name="Soanes D."/>
            <person name="Syed K."/>
            <person name="Tagua V.G."/>
            <person name="Talbot N.J."/>
            <person name="Thon M."/>
            <person name="De vries R.P."/>
            <person name="Wiebenga A."/>
            <person name="Yadav J.S."/>
            <person name="Braun E.L."/>
            <person name="Baker S."/>
            <person name="Garre V."/>
            <person name="Horwitz B."/>
            <person name="Torres-Martinez S."/>
            <person name="Idnurm A."/>
            <person name="Herrera-Estrella A."/>
            <person name="Gabaldon T."/>
            <person name="Grigoriev I.V."/>
        </authorList>
    </citation>
    <scope>NUCLEOTIDE SEQUENCE [LARGE SCALE GENOMIC DNA]</scope>
    <source>
        <strain evidence="2">NRRL 1555(-)</strain>
    </source>
</reference>
<dbReference type="GeneID" id="28992696"/>